<evidence type="ECO:0000313" key="2">
    <source>
        <dbReference type="EMBL" id="MBM7615542.1"/>
    </source>
</evidence>
<comment type="caution">
    <text evidence="2">The sequence shown here is derived from an EMBL/GenBank/DDBJ whole genome shotgun (WGS) entry which is preliminary data.</text>
</comment>
<feature type="chain" id="PRO_5045913105" evidence="1">
    <location>
        <begin position="25"/>
        <end position="170"/>
    </location>
</feature>
<evidence type="ECO:0000313" key="3">
    <source>
        <dbReference type="Proteomes" id="UP001314796"/>
    </source>
</evidence>
<evidence type="ECO:0000256" key="1">
    <source>
        <dbReference type="SAM" id="SignalP"/>
    </source>
</evidence>
<keyword evidence="3" id="KW-1185">Reference proteome</keyword>
<proteinExistence type="predicted"/>
<organism evidence="2 3">
    <name type="scientific">Alkaliphilus hydrothermalis</name>
    <dbReference type="NCBI Taxonomy" id="1482730"/>
    <lineage>
        <taxon>Bacteria</taxon>
        <taxon>Bacillati</taxon>
        <taxon>Bacillota</taxon>
        <taxon>Clostridia</taxon>
        <taxon>Peptostreptococcales</taxon>
        <taxon>Natronincolaceae</taxon>
        <taxon>Alkaliphilus</taxon>
    </lineage>
</organism>
<gene>
    <name evidence="2" type="ORF">JOC73_002112</name>
</gene>
<reference evidence="2 3" key="1">
    <citation type="submission" date="2021-01" db="EMBL/GenBank/DDBJ databases">
        <title>Genomic Encyclopedia of Type Strains, Phase IV (KMG-IV): sequencing the most valuable type-strain genomes for metagenomic binning, comparative biology and taxonomic classification.</title>
        <authorList>
            <person name="Goeker M."/>
        </authorList>
    </citation>
    <scope>NUCLEOTIDE SEQUENCE [LARGE SCALE GENOMIC DNA]</scope>
    <source>
        <strain evidence="2 3">DSM 25890</strain>
    </source>
</reference>
<protein>
    <submittedName>
        <fullName evidence="2">Anaerobic selenocysteine-containing dehydrogenase</fullName>
    </submittedName>
</protein>
<feature type="signal peptide" evidence="1">
    <location>
        <begin position="1"/>
        <end position="24"/>
    </location>
</feature>
<dbReference type="EMBL" id="JAFBEE010000014">
    <property type="protein sequence ID" value="MBM7615542.1"/>
    <property type="molecule type" value="Genomic_DNA"/>
</dbReference>
<keyword evidence="1" id="KW-0732">Signal</keyword>
<dbReference type="RefSeq" id="WP_204402885.1">
    <property type="nucleotide sequence ID" value="NZ_JAFBEE010000014.1"/>
</dbReference>
<sequence length="170" mass="18963">MIKNKLISCTCVLIILGTAGSFTYATPAIRNVDTTKYEIVKTANQSLQIITPEREQSVSSSTKLVLEFTAPKDTKIKVRVYHNTSIEKGGENYVLINDPLLVDVGILQRGWAEIELKRGSNKIEITAEYKDGTAETVRRYVAVKGVEDVKRRILEGKITSEFLKDITGNK</sequence>
<name>A0ABS2NRZ2_9FIRM</name>
<accession>A0ABS2NRZ2</accession>
<dbReference type="Proteomes" id="UP001314796">
    <property type="component" value="Unassembled WGS sequence"/>
</dbReference>